<reference evidence="2" key="1">
    <citation type="submission" date="2021-01" db="EMBL/GenBank/DDBJ databases">
        <authorList>
            <person name="Corre E."/>
            <person name="Pelletier E."/>
            <person name="Niang G."/>
            <person name="Scheremetjew M."/>
            <person name="Finn R."/>
            <person name="Kale V."/>
            <person name="Holt S."/>
            <person name="Cochrane G."/>
            <person name="Meng A."/>
            <person name="Brown T."/>
            <person name="Cohen L."/>
        </authorList>
    </citation>
    <scope>NUCLEOTIDE SEQUENCE</scope>
    <source>
        <strain evidence="2">ATCC 50979</strain>
    </source>
</reference>
<evidence type="ECO:0000256" key="1">
    <source>
        <dbReference type="SAM" id="MobiDB-lite"/>
    </source>
</evidence>
<dbReference type="AlphaFoldDB" id="A0A7S1YLZ8"/>
<protein>
    <recommendedName>
        <fullName evidence="3">CBS domain-containing protein</fullName>
    </recommendedName>
</protein>
<name>A0A7S1YLZ8_9EUKA</name>
<dbReference type="SUPFAM" id="SSF54631">
    <property type="entry name" value="CBS-domain pair"/>
    <property type="match status" value="1"/>
</dbReference>
<dbReference type="EMBL" id="HBGL01015541">
    <property type="protein sequence ID" value="CAD9308975.1"/>
    <property type="molecule type" value="Transcribed_RNA"/>
</dbReference>
<evidence type="ECO:0008006" key="3">
    <source>
        <dbReference type="Google" id="ProtNLM"/>
    </source>
</evidence>
<proteinExistence type="predicted"/>
<accession>A0A7S1YLZ8</accession>
<evidence type="ECO:0000313" key="2">
    <source>
        <dbReference type="EMBL" id="CAD9308975.1"/>
    </source>
</evidence>
<feature type="region of interest" description="Disordered" evidence="1">
    <location>
        <begin position="357"/>
        <end position="383"/>
    </location>
</feature>
<organism evidence="2">
    <name type="scientific">Sexangularia sp. CB-2014</name>
    <dbReference type="NCBI Taxonomy" id="1486929"/>
    <lineage>
        <taxon>Eukaryota</taxon>
        <taxon>Amoebozoa</taxon>
        <taxon>Tubulinea</taxon>
        <taxon>Elardia</taxon>
        <taxon>Arcellinida</taxon>
        <taxon>Arcellinida incertae sedis</taxon>
        <taxon>Sexangularia</taxon>
    </lineage>
</organism>
<dbReference type="InterPro" id="IPR046342">
    <property type="entry name" value="CBS_dom_sf"/>
</dbReference>
<gene>
    <name evidence="2" type="ORF">SSP0437_LOCUS12177</name>
</gene>
<sequence length="473" mass="49593">MLRVRERDTGEEGSTSVREAMDAAAAGVVTPSSRCLDVARTLLFCRAVALDDDGQVATRDFPALGPTEQTREVRCLTQRWFLAALAARSRSDPSASLLSTTPTTLGQARLGRRRVSVIASTATLADALRQMARERSVSLAIVSHASAHDPFLGAVSSVTASTIYATKTPSEIDKLLDTPLATCVALGLCPATSLSPPDDASRHTDLPLSLVLDTAAESPDTYVYLLDSDGWPISVISGTDLLGVMLGVEASVTSAHGRQGQARAAARTSFIARPPSPSLPITLSHSEASLLLATKQTIGVCVELPRGREIEDVVSLEPEDFVRTGHATAGLDFPPKVVTLRHVLDLLARRHTAAVTAAAGGRGARRQAGATDATGRQRPDRPPRLHYVASSELGAALGGTGLFGSEPPSLDTPAANLGEWLTVRATPPESPLVRLPRGGGARRGLARASRAAVWAAREAGCAYRLADLPPGTV</sequence>